<accession>A0AAJ7JGS9</accession>
<gene>
    <name evidence="5 6 7" type="primary">LOC108632861</name>
</gene>
<evidence type="ECO:0000313" key="4">
    <source>
        <dbReference type="Proteomes" id="UP000694925"/>
    </source>
</evidence>
<dbReference type="GO" id="GO:0045450">
    <property type="term" value="P:bicoid mRNA localization"/>
    <property type="evidence" value="ECO:0007669"/>
    <property type="project" value="InterPro"/>
</dbReference>
<dbReference type="InterPro" id="IPR054362">
    <property type="entry name" value="Exu_RNase_H-like"/>
</dbReference>
<evidence type="ECO:0000256" key="1">
    <source>
        <dbReference type="SAM" id="MobiDB-lite"/>
    </source>
</evidence>
<keyword evidence="4" id="KW-1185">Reference proteome</keyword>
<dbReference type="PANTHER" id="PTHR12384:SF2">
    <property type="entry name" value="MATERNAL PROTEIN EXUPERANTIA"/>
    <property type="match status" value="1"/>
</dbReference>
<dbReference type="GO" id="GO:0003723">
    <property type="term" value="F:RNA binding"/>
    <property type="evidence" value="ECO:0007669"/>
    <property type="project" value="InterPro"/>
</dbReference>
<dbReference type="RefSeq" id="XP_017893183.1">
    <property type="nucleotide sequence ID" value="XM_018037694.2"/>
</dbReference>
<protein>
    <submittedName>
        <fullName evidence="5 6">Maternal protein exuperantia</fullName>
    </submittedName>
</protein>
<feature type="region of interest" description="Disordered" evidence="1">
    <location>
        <begin position="1"/>
        <end position="21"/>
    </location>
</feature>
<evidence type="ECO:0000313" key="5">
    <source>
        <dbReference type="RefSeq" id="XP_017893183.1"/>
    </source>
</evidence>
<evidence type="ECO:0000313" key="6">
    <source>
        <dbReference type="RefSeq" id="XP_017893184.1"/>
    </source>
</evidence>
<dbReference type="InterPro" id="IPR037998">
    <property type="entry name" value="Exu"/>
</dbReference>
<proteinExistence type="predicted"/>
<dbReference type="KEGG" id="ccal:108632861"/>
<organism evidence="4 5">
    <name type="scientific">Ceratina calcarata</name>
    <dbReference type="NCBI Taxonomy" id="156304"/>
    <lineage>
        <taxon>Eukaryota</taxon>
        <taxon>Metazoa</taxon>
        <taxon>Ecdysozoa</taxon>
        <taxon>Arthropoda</taxon>
        <taxon>Hexapoda</taxon>
        <taxon>Insecta</taxon>
        <taxon>Pterygota</taxon>
        <taxon>Neoptera</taxon>
        <taxon>Endopterygota</taxon>
        <taxon>Hymenoptera</taxon>
        <taxon>Apocrita</taxon>
        <taxon>Aculeata</taxon>
        <taxon>Apoidea</taxon>
        <taxon>Anthophila</taxon>
        <taxon>Apidae</taxon>
        <taxon>Ceratina</taxon>
        <taxon>Zadontomerus</taxon>
    </lineage>
</organism>
<evidence type="ECO:0000259" key="2">
    <source>
        <dbReference type="Pfam" id="PF18609"/>
    </source>
</evidence>
<dbReference type="Pfam" id="PF22123">
    <property type="entry name" value="Exu_RNase_H_like"/>
    <property type="match status" value="1"/>
</dbReference>
<dbReference type="CTD" id="37345"/>
<evidence type="ECO:0000259" key="3">
    <source>
        <dbReference type="Pfam" id="PF22123"/>
    </source>
</evidence>
<dbReference type="Pfam" id="PF18609">
    <property type="entry name" value="SAM_Exu"/>
    <property type="match status" value="1"/>
</dbReference>
<name>A0AAJ7JGS9_9HYME</name>
<feature type="compositionally biased region" description="Low complexity" evidence="1">
    <location>
        <begin position="374"/>
        <end position="386"/>
    </location>
</feature>
<feature type="region of interest" description="Disordered" evidence="1">
    <location>
        <begin position="361"/>
        <end position="405"/>
    </location>
</feature>
<dbReference type="RefSeq" id="XP_017893185.1">
    <property type="nucleotide sequence ID" value="XM_018037696.2"/>
</dbReference>
<dbReference type="PANTHER" id="PTHR12384">
    <property type="entry name" value="MATERNAL PROTEIN EXUPERANTIA"/>
    <property type="match status" value="1"/>
</dbReference>
<feature type="domain" description="Exuperantia SAM-like" evidence="2">
    <location>
        <begin position="268"/>
        <end position="339"/>
    </location>
</feature>
<reference evidence="5 6" key="1">
    <citation type="submission" date="2025-04" db="UniProtKB">
        <authorList>
            <consortium name="RefSeq"/>
        </authorList>
    </citation>
    <scope>IDENTIFICATION</scope>
    <source>
        <tissue evidence="5 6">Whole body</tissue>
    </source>
</reference>
<dbReference type="InterPro" id="IPR040941">
    <property type="entry name" value="SAM_Exu"/>
</dbReference>
<feature type="domain" description="Exuperantia RNAse H-like" evidence="3">
    <location>
        <begin position="28"/>
        <end position="187"/>
    </location>
</feature>
<dbReference type="RefSeq" id="XP_017893184.1">
    <property type="nucleotide sequence ID" value="XM_018037695.2"/>
</dbReference>
<dbReference type="GO" id="GO:0042803">
    <property type="term" value="F:protein homodimerization activity"/>
    <property type="evidence" value="ECO:0007669"/>
    <property type="project" value="InterPro"/>
</dbReference>
<evidence type="ECO:0000313" key="7">
    <source>
        <dbReference type="RefSeq" id="XP_017893185.1"/>
    </source>
</evidence>
<feature type="compositionally biased region" description="Polar residues" evidence="1">
    <location>
        <begin position="396"/>
        <end position="405"/>
    </location>
</feature>
<sequence length="405" mass="45612">MVSSVIVENGKTSPPRKPSAVGIGPGNYRLVGWDMDTTGKKVIDEICQIAGYTPSSSYSQYVMPYKDLDPPAMKRHNMKIVTIGKFRALKDNKTNKVLKTKSEVSALADFLTWLESIRGDAADGVILVYHEPRKVIPAMLLESLKKYNLLDRFKQIVKGFANGFNVAEVKYANIVRAYTLRMLSRTLLNQEKQLDNAKDRACLALQIVQHLSSLEVIKGNDANGSGDSDSAMKKTTEFIREFVQPVEVEEQEYAELKIVFERQNSLKPIFGVLFRVNRRERQHASPLRRLLAEAGIEYAQLRDAWSNGKREGLEKLINEKLPAIEEKKVEDLLILLEGHFDPDKNPKLRVSMDKTVIKIESKINDDKQNNNKCDSGTESPDTTTSDSPHKIKSESSDNSTIVVED</sequence>
<dbReference type="GeneID" id="108632861"/>
<dbReference type="Proteomes" id="UP000694925">
    <property type="component" value="Unplaced"/>
</dbReference>
<dbReference type="AlphaFoldDB" id="A0AAJ7JGS9"/>